<dbReference type="AlphaFoldDB" id="A0AA86RYT8"/>
<dbReference type="InterPro" id="IPR011009">
    <property type="entry name" value="Kinase-like_dom_sf"/>
</dbReference>
<name>A0AA86RYT8_9FABA</name>
<evidence type="ECO:0000256" key="1">
    <source>
        <dbReference type="ARBA" id="ARBA00012513"/>
    </source>
</evidence>
<dbReference type="Proteomes" id="UP001189624">
    <property type="component" value="Chromosome 3"/>
</dbReference>
<comment type="catalytic activity">
    <reaction evidence="7">
        <text>L-threonyl-[protein] + ATP = O-phospho-L-threonyl-[protein] + ADP + H(+)</text>
        <dbReference type="Rhea" id="RHEA:46608"/>
        <dbReference type="Rhea" id="RHEA-COMP:11060"/>
        <dbReference type="Rhea" id="RHEA-COMP:11605"/>
        <dbReference type="ChEBI" id="CHEBI:15378"/>
        <dbReference type="ChEBI" id="CHEBI:30013"/>
        <dbReference type="ChEBI" id="CHEBI:30616"/>
        <dbReference type="ChEBI" id="CHEBI:61977"/>
        <dbReference type="ChEBI" id="CHEBI:456216"/>
        <dbReference type="EC" id="2.7.11.1"/>
    </reaction>
</comment>
<keyword evidence="6" id="KW-0067">ATP-binding</keyword>
<keyword evidence="11" id="KW-1185">Reference proteome</keyword>
<accession>A0AA86RYT8</accession>
<evidence type="ECO:0000256" key="5">
    <source>
        <dbReference type="ARBA" id="ARBA00022777"/>
    </source>
</evidence>
<feature type="domain" description="Protein kinase" evidence="9">
    <location>
        <begin position="1"/>
        <end position="118"/>
    </location>
</feature>
<evidence type="ECO:0000256" key="8">
    <source>
        <dbReference type="ARBA" id="ARBA00048679"/>
    </source>
</evidence>
<proteinExistence type="predicted"/>
<dbReference type="InterPro" id="IPR000719">
    <property type="entry name" value="Prot_kinase_dom"/>
</dbReference>
<keyword evidence="4" id="KW-0547">Nucleotide-binding</keyword>
<dbReference type="SUPFAM" id="SSF56112">
    <property type="entry name" value="Protein kinase-like (PK-like)"/>
    <property type="match status" value="1"/>
</dbReference>
<evidence type="ECO:0000313" key="10">
    <source>
        <dbReference type="EMBL" id="CAJ1935996.1"/>
    </source>
</evidence>
<reference evidence="10" key="1">
    <citation type="submission" date="2023-10" db="EMBL/GenBank/DDBJ databases">
        <authorList>
            <person name="Domelevo Entfellner J.-B."/>
        </authorList>
    </citation>
    <scope>NUCLEOTIDE SEQUENCE</scope>
</reference>
<evidence type="ECO:0000256" key="4">
    <source>
        <dbReference type="ARBA" id="ARBA00022741"/>
    </source>
</evidence>
<sequence length="118" mass="13655">MTGMAQLQHRNLLQLQHRKQDELLIVYNYLPNGSIDKLLFENDHQKKKLLTWDYKIITGIAQGPLYLQEECELQVVDRDVKANNVLIDANLQPKLGNFGLARTYEHGIHPQIISVVKH</sequence>
<evidence type="ECO:0000313" key="11">
    <source>
        <dbReference type="Proteomes" id="UP001189624"/>
    </source>
</evidence>
<keyword evidence="5" id="KW-0418">Kinase</keyword>
<dbReference type="InterPro" id="IPR050528">
    <property type="entry name" value="L-type_Lectin-RKs"/>
</dbReference>
<dbReference type="EC" id="2.7.11.1" evidence="1"/>
<dbReference type="GO" id="GO:0005524">
    <property type="term" value="F:ATP binding"/>
    <property type="evidence" value="ECO:0007669"/>
    <property type="project" value="UniProtKB-KW"/>
</dbReference>
<protein>
    <recommendedName>
        <fullName evidence="1">non-specific serine/threonine protein kinase</fullName>
        <ecNumber evidence="1">2.7.11.1</ecNumber>
    </recommendedName>
</protein>
<dbReference type="Pfam" id="PF07714">
    <property type="entry name" value="PK_Tyr_Ser-Thr"/>
    <property type="match status" value="1"/>
</dbReference>
<dbReference type="GO" id="GO:0051707">
    <property type="term" value="P:response to other organism"/>
    <property type="evidence" value="ECO:0007669"/>
    <property type="project" value="UniProtKB-ARBA"/>
</dbReference>
<comment type="catalytic activity">
    <reaction evidence="8">
        <text>L-seryl-[protein] + ATP = O-phospho-L-seryl-[protein] + ADP + H(+)</text>
        <dbReference type="Rhea" id="RHEA:17989"/>
        <dbReference type="Rhea" id="RHEA-COMP:9863"/>
        <dbReference type="Rhea" id="RHEA-COMP:11604"/>
        <dbReference type="ChEBI" id="CHEBI:15378"/>
        <dbReference type="ChEBI" id="CHEBI:29999"/>
        <dbReference type="ChEBI" id="CHEBI:30616"/>
        <dbReference type="ChEBI" id="CHEBI:83421"/>
        <dbReference type="ChEBI" id="CHEBI:456216"/>
        <dbReference type="EC" id="2.7.11.1"/>
    </reaction>
</comment>
<dbReference type="Gene3D" id="1.10.510.10">
    <property type="entry name" value="Transferase(Phosphotransferase) domain 1"/>
    <property type="match status" value="1"/>
</dbReference>
<dbReference type="GO" id="GO:0004674">
    <property type="term" value="F:protein serine/threonine kinase activity"/>
    <property type="evidence" value="ECO:0007669"/>
    <property type="project" value="UniProtKB-KW"/>
</dbReference>
<evidence type="ECO:0000256" key="2">
    <source>
        <dbReference type="ARBA" id="ARBA00022527"/>
    </source>
</evidence>
<gene>
    <name evidence="10" type="ORF">AYBTSS11_LOCUS7233</name>
</gene>
<keyword evidence="3" id="KW-0808">Transferase</keyword>
<evidence type="ECO:0000256" key="3">
    <source>
        <dbReference type="ARBA" id="ARBA00022679"/>
    </source>
</evidence>
<dbReference type="Gramene" id="rna-AYBTSS11_LOCUS7233">
    <property type="protein sequence ID" value="CAJ1935996.1"/>
    <property type="gene ID" value="gene-AYBTSS11_LOCUS7233"/>
</dbReference>
<evidence type="ECO:0000259" key="9">
    <source>
        <dbReference type="PROSITE" id="PS50011"/>
    </source>
</evidence>
<evidence type="ECO:0000256" key="7">
    <source>
        <dbReference type="ARBA" id="ARBA00047899"/>
    </source>
</evidence>
<organism evidence="10 11">
    <name type="scientific">Sphenostylis stenocarpa</name>
    <dbReference type="NCBI Taxonomy" id="92480"/>
    <lineage>
        <taxon>Eukaryota</taxon>
        <taxon>Viridiplantae</taxon>
        <taxon>Streptophyta</taxon>
        <taxon>Embryophyta</taxon>
        <taxon>Tracheophyta</taxon>
        <taxon>Spermatophyta</taxon>
        <taxon>Magnoliopsida</taxon>
        <taxon>eudicotyledons</taxon>
        <taxon>Gunneridae</taxon>
        <taxon>Pentapetalae</taxon>
        <taxon>rosids</taxon>
        <taxon>fabids</taxon>
        <taxon>Fabales</taxon>
        <taxon>Fabaceae</taxon>
        <taxon>Papilionoideae</taxon>
        <taxon>50 kb inversion clade</taxon>
        <taxon>NPAAA clade</taxon>
        <taxon>indigoferoid/millettioid clade</taxon>
        <taxon>Phaseoleae</taxon>
        <taxon>Sphenostylis</taxon>
    </lineage>
</organism>
<dbReference type="FunFam" id="1.10.510.10:FF:001023">
    <property type="entry name" value="Os07g0541700 protein"/>
    <property type="match status" value="1"/>
</dbReference>
<dbReference type="InterPro" id="IPR001245">
    <property type="entry name" value="Ser-Thr/Tyr_kinase_cat_dom"/>
</dbReference>
<evidence type="ECO:0000256" key="6">
    <source>
        <dbReference type="ARBA" id="ARBA00022840"/>
    </source>
</evidence>
<dbReference type="PROSITE" id="PS50011">
    <property type="entry name" value="PROTEIN_KINASE_DOM"/>
    <property type="match status" value="1"/>
</dbReference>
<dbReference type="EMBL" id="OY731400">
    <property type="protein sequence ID" value="CAJ1935996.1"/>
    <property type="molecule type" value="Genomic_DNA"/>
</dbReference>
<keyword evidence="2" id="KW-0723">Serine/threonine-protein kinase</keyword>
<dbReference type="PANTHER" id="PTHR27007">
    <property type="match status" value="1"/>
</dbReference>